<dbReference type="RefSeq" id="WP_229721743.1">
    <property type="nucleotide sequence ID" value="NZ_BMLT01000001.1"/>
</dbReference>
<comment type="caution">
    <text evidence="11">The sequence shown here is derived from an EMBL/GenBank/DDBJ whole genome shotgun (WGS) entry which is preliminary data.</text>
</comment>
<dbReference type="SMART" id="SM00098">
    <property type="entry name" value="alkPPc"/>
    <property type="match status" value="1"/>
</dbReference>
<reference evidence="11 12" key="1">
    <citation type="journal article" date="2014" name="Int. J. Syst. Evol. Microbiol.">
        <title>Complete genome sequence of Corynebacterium casei LMG S-19264T (=DSM 44701T), isolated from a smear-ripened cheese.</title>
        <authorList>
            <consortium name="US DOE Joint Genome Institute (JGI-PGF)"/>
            <person name="Walter F."/>
            <person name="Albersmeier A."/>
            <person name="Kalinowski J."/>
            <person name="Ruckert C."/>
        </authorList>
    </citation>
    <scope>NUCLEOTIDE SEQUENCE [LARGE SCALE GENOMIC DNA]</scope>
    <source>
        <strain evidence="11 12">CGMCC 1.7286</strain>
    </source>
</reference>
<evidence type="ECO:0000256" key="9">
    <source>
        <dbReference type="RuleBase" id="RU003946"/>
    </source>
</evidence>
<keyword evidence="2" id="KW-0597">Phosphoprotein</keyword>
<evidence type="ECO:0000256" key="6">
    <source>
        <dbReference type="ARBA" id="ARBA00022842"/>
    </source>
</evidence>
<dbReference type="Pfam" id="PF00245">
    <property type="entry name" value="Alk_phosphatase"/>
    <property type="match status" value="1"/>
</dbReference>
<feature type="binding site" evidence="8">
    <location>
        <position position="322"/>
    </location>
    <ligand>
        <name>Zn(2+)</name>
        <dbReference type="ChEBI" id="CHEBI:29105"/>
        <label>2</label>
    </ligand>
</feature>
<comment type="cofactor">
    <cofactor evidence="8">
        <name>Zn(2+)</name>
        <dbReference type="ChEBI" id="CHEBI:29105"/>
    </cofactor>
    <text evidence="8">Binds 2 Zn(2+) ions.</text>
</comment>
<dbReference type="AlphaFoldDB" id="A0A917Z634"/>
<feature type="binding site" evidence="8">
    <location>
        <position position="360"/>
    </location>
    <ligand>
        <name>Zn(2+)</name>
        <dbReference type="ChEBI" id="CHEBI:29105"/>
        <label>2</label>
    </ligand>
</feature>
<feature type="binding site" evidence="8">
    <location>
        <position position="161"/>
    </location>
    <ligand>
        <name>Mg(2+)</name>
        <dbReference type="ChEBI" id="CHEBI:18420"/>
    </ligand>
</feature>
<keyword evidence="5 8" id="KW-0862">Zinc</keyword>
<dbReference type="PROSITE" id="PS00123">
    <property type="entry name" value="ALKALINE_PHOSPHATASE"/>
    <property type="match status" value="1"/>
</dbReference>
<name>A0A917Z634_9GAMM</name>
<evidence type="ECO:0000256" key="3">
    <source>
        <dbReference type="ARBA" id="ARBA00022723"/>
    </source>
</evidence>
<dbReference type="PANTHER" id="PTHR11596:SF5">
    <property type="entry name" value="ALKALINE PHOSPHATASE"/>
    <property type="match status" value="1"/>
</dbReference>
<feature type="binding site" evidence="8">
    <location>
        <position position="57"/>
    </location>
    <ligand>
        <name>Mg(2+)</name>
        <dbReference type="ChEBI" id="CHEBI:18420"/>
    </ligand>
</feature>
<evidence type="ECO:0000313" key="12">
    <source>
        <dbReference type="Proteomes" id="UP000599578"/>
    </source>
</evidence>
<feature type="binding site" evidence="8">
    <location>
        <position position="313"/>
    </location>
    <ligand>
        <name>Mg(2+)</name>
        <dbReference type="ChEBI" id="CHEBI:18420"/>
    </ligand>
</feature>
<organism evidence="11 12">
    <name type="scientific">Marinobacterium nitratireducens</name>
    <dbReference type="NCBI Taxonomy" id="518897"/>
    <lineage>
        <taxon>Bacteria</taxon>
        <taxon>Pseudomonadati</taxon>
        <taxon>Pseudomonadota</taxon>
        <taxon>Gammaproteobacteria</taxon>
        <taxon>Oceanospirillales</taxon>
        <taxon>Oceanospirillaceae</taxon>
        <taxon>Marinobacterium</taxon>
    </lineage>
</organism>
<evidence type="ECO:0000256" key="5">
    <source>
        <dbReference type="ARBA" id="ARBA00022833"/>
    </source>
</evidence>
<keyword evidence="4" id="KW-0378">Hydrolase</keyword>
<protein>
    <submittedName>
        <fullName evidence="11">Alkaline phosphatase</fullName>
    </submittedName>
</protein>
<feature type="binding site" evidence="8">
    <location>
        <position position="510"/>
    </location>
    <ligand>
        <name>Zn(2+)</name>
        <dbReference type="ChEBI" id="CHEBI:29105"/>
        <label>2</label>
    </ligand>
</feature>
<feature type="binding site" evidence="8">
    <location>
        <position position="361"/>
    </location>
    <ligand>
        <name>Zn(2+)</name>
        <dbReference type="ChEBI" id="CHEBI:29105"/>
        <label>2</label>
    </ligand>
</feature>
<gene>
    <name evidence="11" type="ORF">GCM10011348_03240</name>
</gene>
<dbReference type="Gene3D" id="3.40.720.10">
    <property type="entry name" value="Alkaline Phosphatase, subunit A"/>
    <property type="match status" value="2"/>
</dbReference>
<evidence type="ECO:0000256" key="8">
    <source>
        <dbReference type="PIRSR" id="PIRSR601952-2"/>
    </source>
</evidence>
<dbReference type="InterPro" id="IPR042085">
    <property type="entry name" value="Ap_crown"/>
</dbReference>
<keyword evidence="10" id="KW-0732">Signal</keyword>
<evidence type="ECO:0000256" key="10">
    <source>
        <dbReference type="SAM" id="SignalP"/>
    </source>
</evidence>
<accession>A0A917Z634</accession>
<dbReference type="EMBL" id="BMLT01000001">
    <property type="protein sequence ID" value="GGO76320.1"/>
    <property type="molecule type" value="Genomic_DNA"/>
</dbReference>
<feature type="binding site" evidence="8">
    <location>
        <position position="163"/>
    </location>
    <ligand>
        <name>Mg(2+)</name>
        <dbReference type="ChEBI" id="CHEBI:18420"/>
    </ligand>
</feature>
<feature type="binding site" evidence="8">
    <location>
        <position position="318"/>
    </location>
    <ligand>
        <name>Zn(2+)</name>
        <dbReference type="ChEBI" id="CHEBI:29105"/>
        <label>2</label>
    </ligand>
</feature>
<evidence type="ECO:0000256" key="2">
    <source>
        <dbReference type="ARBA" id="ARBA00022553"/>
    </source>
</evidence>
<feature type="binding site" evidence="8">
    <location>
        <position position="57"/>
    </location>
    <ligand>
        <name>Zn(2+)</name>
        <dbReference type="ChEBI" id="CHEBI:29105"/>
        <label>2</label>
    </ligand>
</feature>
<keyword evidence="6 8" id="KW-0460">Magnesium</keyword>
<dbReference type="GO" id="GO:0046872">
    <property type="term" value="F:metal ion binding"/>
    <property type="evidence" value="ECO:0007669"/>
    <property type="project" value="UniProtKB-KW"/>
</dbReference>
<evidence type="ECO:0000256" key="1">
    <source>
        <dbReference type="ARBA" id="ARBA00005984"/>
    </source>
</evidence>
<dbReference type="PANTHER" id="PTHR11596">
    <property type="entry name" value="ALKALINE PHOSPHATASE"/>
    <property type="match status" value="1"/>
</dbReference>
<sequence length="547" mass="59984">MSIKRTEFNAPMHSEFVRSKVRVKRTKTLLLAAAFTATLPATLHAAEIKNVILMIGDGMGPQQVGLLETYAQHAPHSIYKGRETALSTFAREGVVGASLTNPTDAIVVDSACSATQLATGMHTGSEVIGIDAQGNHVETILEKAKRLGKATGIVSDTRLTHATPAAFAAHQPHRSLENDIAVDMINVGADVMLSGGISNFIPKSTNEKGDTYNQLVKLTDGAVALKSKRKDERNLLSDAQNAGYSLAFNRQQLDAQTGDKLLGLFSSSYMADGVEYRLTKDDPVRKQPTLAEMTEKALSILQKDNDGFFLMVEGGQIDLAGHQNDAGRMLNEMVKFDEAVQSVYDWAKDREDTLVIVTADHETGSFGFSYSSADLPKAQKRTGPAFKDQDYKPAFNFGSFEILDGLYDQKLSYEGLFKAFSKMDEKNQTPAALAALVNKNSVFTISEEQAKRVLTDKVNPYYDEEHSYLKKKNVPAIHDFDAFFPYNQRGNVLAREQATKQNVVWGTGTHTAVPVNVFAWGPAETILPISRIAHHSVLGQFMIDQIQ</sequence>
<dbReference type="InterPro" id="IPR018299">
    <property type="entry name" value="Alkaline_phosphatase_AS"/>
</dbReference>
<comment type="cofactor">
    <cofactor evidence="8">
        <name>Mg(2+)</name>
        <dbReference type="ChEBI" id="CHEBI:18420"/>
    </cofactor>
    <text evidence="8">Binds 1 Mg(2+) ion.</text>
</comment>
<dbReference type="PRINTS" id="PR00113">
    <property type="entry name" value="ALKPHPHTASE"/>
</dbReference>
<dbReference type="Proteomes" id="UP000599578">
    <property type="component" value="Unassembled WGS sequence"/>
</dbReference>
<feature type="chain" id="PRO_5038138414" evidence="10">
    <location>
        <begin position="46"/>
        <end position="547"/>
    </location>
</feature>
<dbReference type="InterPro" id="IPR001952">
    <property type="entry name" value="Alkaline_phosphatase"/>
</dbReference>
<feature type="signal peptide" evidence="10">
    <location>
        <begin position="1"/>
        <end position="45"/>
    </location>
</feature>
<keyword evidence="3 8" id="KW-0479">Metal-binding</keyword>
<evidence type="ECO:0000256" key="4">
    <source>
        <dbReference type="ARBA" id="ARBA00022801"/>
    </source>
</evidence>
<feature type="active site" description="Phosphoserine intermediate" evidence="7">
    <location>
        <position position="110"/>
    </location>
</feature>
<dbReference type="Gene3D" id="1.10.1200.140">
    <property type="entry name" value="Alkaline phosphatase, crown domain"/>
    <property type="match status" value="1"/>
</dbReference>
<dbReference type="InterPro" id="IPR017850">
    <property type="entry name" value="Alkaline_phosphatase_core_sf"/>
</dbReference>
<proteinExistence type="inferred from homology"/>
<dbReference type="GO" id="GO:0004035">
    <property type="term" value="F:alkaline phosphatase activity"/>
    <property type="evidence" value="ECO:0007669"/>
    <property type="project" value="TreeGrafter"/>
</dbReference>
<comment type="similarity">
    <text evidence="1 9">Belongs to the alkaline phosphatase family.</text>
</comment>
<evidence type="ECO:0000313" key="11">
    <source>
        <dbReference type="EMBL" id="GGO76320.1"/>
    </source>
</evidence>
<evidence type="ECO:0000256" key="7">
    <source>
        <dbReference type="PIRSR" id="PIRSR601952-1"/>
    </source>
</evidence>
<keyword evidence="12" id="KW-1185">Reference proteome</keyword>
<dbReference type="SUPFAM" id="SSF53649">
    <property type="entry name" value="Alkaline phosphatase-like"/>
    <property type="match status" value="1"/>
</dbReference>
<dbReference type="CDD" id="cd16012">
    <property type="entry name" value="ALP"/>
    <property type="match status" value="1"/>
</dbReference>